<gene>
    <name evidence="10" type="primary">TNFRSF11B</name>
</gene>
<dbReference type="Pfam" id="PF23630">
    <property type="entry name" value="Death_TNFRSF11B"/>
    <property type="match status" value="2"/>
</dbReference>
<evidence type="ECO:0000256" key="6">
    <source>
        <dbReference type="ARBA" id="ARBA00023157"/>
    </source>
</evidence>
<reference evidence="10" key="2">
    <citation type="submission" date="2025-08" db="UniProtKB">
        <authorList>
            <consortium name="Ensembl"/>
        </authorList>
    </citation>
    <scope>IDENTIFICATION</scope>
    <source>
        <strain evidence="10">Glennie</strain>
    </source>
</reference>
<keyword evidence="7" id="KW-0325">Glycoprotein</keyword>
<feature type="repeat" description="TNFR-Cys" evidence="8">
    <location>
        <begin position="129"/>
        <end position="170"/>
    </location>
</feature>
<dbReference type="InterPro" id="IPR052459">
    <property type="entry name" value="TNFRSF_decoy_receptor"/>
</dbReference>
<dbReference type="InterPro" id="IPR001368">
    <property type="entry name" value="TNFR/NGFR_Cys_rich_reg"/>
</dbReference>
<dbReference type="SUPFAM" id="SSF47986">
    <property type="entry name" value="DEATH domain"/>
    <property type="match status" value="2"/>
</dbReference>
<dbReference type="PRINTS" id="PR01975">
    <property type="entry name" value="TNFACTORR11B"/>
</dbReference>
<evidence type="ECO:0000256" key="2">
    <source>
        <dbReference type="ARBA" id="ARBA00022525"/>
    </source>
</evidence>
<protein>
    <submittedName>
        <fullName evidence="10">TNF receptor superfamily member 11b</fullName>
    </submittedName>
</protein>
<dbReference type="GO" id="GO:0042489">
    <property type="term" value="P:negative regulation of odontogenesis of dentin-containing tooth"/>
    <property type="evidence" value="ECO:0007669"/>
    <property type="project" value="Ensembl"/>
</dbReference>
<evidence type="ECO:0000256" key="3">
    <source>
        <dbReference type="ARBA" id="ARBA00022703"/>
    </source>
</evidence>
<dbReference type="HOGENOM" id="CLU_1744780_0_0_1"/>
<dbReference type="InterPro" id="IPR057633">
    <property type="entry name" value="Death_TNF11B"/>
</dbReference>
<dbReference type="GO" id="GO:1904399">
    <property type="term" value="F:heparan sulfate binding"/>
    <property type="evidence" value="ECO:0007669"/>
    <property type="project" value="Ensembl"/>
</dbReference>
<dbReference type="AlphaFoldDB" id="F6Y9R5"/>
<dbReference type="FunCoup" id="F6Y9R5">
    <property type="interactions" value="323"/>
</dbReference>
<dbReference type="OMA" id="TICKRCP"/>
<dbReference type="GO" id="GO:0006915">
    <property type="term" value="P:apoptotic process"/>
    <property type="evidence" value="ECO:0007669"/>
    <property type="project" value="UniProtKB-KW"/>
</dbReference>
<dbReference type="GO" id="GO:0010804">
    <property type="term" value="P:negative regulation of tumor necrosis factor-mediated signaling pathway"/>
    <property type="evidence" value="ECO:0007669"/>
    <property type="project" value="Ensembl"/>
</dbReference>
<accession>F6Y9R5</accession>
<dbReference type="SUPFAM" id="SSF57586">
    <property type="entry name" value="TNF receptor-like"/>
    <property type="match status" value="2"/>
</dbReference>
<dbReference type="PANTHER" id="PTHR23097:SF90">
    <property type="entry name" value="TUMOR NECROSIS FACTOR RECEPTOR SUPERFAMILY MEMBER 11B"/>
    <property type="match status" value="1"/>
</dbReference>
<dbReference type="eggNOG" id="ENOG502QVRT">
    <property type="taxonomic scope" value="Eukaryota"/>
</dbReference>
<dbReference type="InParanoid" id="F6Y9R5"/>
<reference evidence="10 11" key="1">
    <citation type="journal article" date="2008" name="Nature">
        <title>Genome analysis of the platypus reveals unique signatures of evolution.</title>
        <authorList>
            <person name="Warren W.C."/>
            <person name="Hillier L.W."/>
            <person name="Marshall Graves J.A."/>
            <person name="Birney E."/>
            <person name="Ponting C.P."/>
            <person name="Grutzner F."/>
            <person name="Belov K."/>
            <person name="Miller W."/>
            <person name="Clarke L."/>
            <person name="Chinwalla A.T."/>
            <person name="Yang S.P."/>
            <person name="Heger A."/>
            <person name="Locke D.P."/>
            <person name="Miethke P."/>
            <person name="Waters P.D."/>
            <person name="Veyrunes F."/>
            <person name="Fulton L."/>
            <person name="Fulton B."/>
            <person name="Graves T."/>
            <person name="Wallis J."/>
            <person name="Puente X.S."/>
            <person name="Lopez-Otin C."/>
            <person name="Ordonez G.R."/>
            <person name="Eichler E.E."/>
            <person name="Chen L."/>
            <person name="Cheng Z."/>
            <person name="Deakin J.E."/>
            <person name="Alsop A."/>
            <person name="Thompson K."/>
            <person name="Kirby P."/>
            <person name="Papenfuss A.T."/>
            <person name="Wakefield M.J."/>
            <person name="Olender T."/>
            <person name="Lancet D."/>
            <person name="Huttley G.A."/>
            <person name="Smit A.F."/>
            <person name="Pask A."/>
            <person name="Temple-Smith P."/>
            <person name="Batzer M.A."/>
            <person name="Walker J.A."/>
            <person name="Konkel M.K."/>
            <person name="Harris R.S."/>
            <person name="Whittington C.M."/>
            <person name="Wong E.S."/>
            <person name="Gemmell N.J."/>
            <person name="Buschiazzo E."/>
            <person name="Vargas Jentzsch I.M."/>
            <person name="Merkel A."/>
            <person name="Schmitz J."/>
            <person name="Zemann A."/>
            <person name="Churakov G."/>
            <person name="Kriegs J.O."/>
            <person name="Brosius J."/>
            <person name="Murchison E.P."/>
            <person name="Sachidanandam R."/>
            <person name="Smith C."/>
            <person name="Hannon G.J."/>
            <person name="Tsend-Ayush E."/>
            <person name="McMillan D."/>
            <person name="Attenborough R."/>
            <person name="Rens W."/>
            <person name="Ferguson-Smith M."/>
            <person name="Lefevre C.M."/>
            <person name="Sharp J.A."/>
            <person name="Nicholas K.R."/>
            <person name="Ray D.A."/>
            <person name="Kube M."/>
            <person name="Reinhardt R."/>
            <person name="Pringle T.H."/>
            <person name="Taylor J."/>
            <person name="Jones R.C."/>
            <person name="Nixon B."/>
            <person name="Dacheux J.L."/>
            <person name="Niwa H."/>
            <person name="Sekita Y."/>
            <person name="Huang X."/>
            <person name="Stark A."/>
            <person name="Kheradpour P."/>
            <person name="Kellis M."/>
            <person name="Flicek P."/>
            <person name="Chen Y."/>
            <person name="Webber C."/>
            <person name="Hardison R."/>
            <person name="Nelson J."/>
            <person name="Hallsworth-Pepin K."/>
            <person name="Delehaunty K."/>
            <person name="Markovic C."/>
            <person name="Minx P."/>
            <person name="Feng Y."/>
            <person name="Kremitzki C."/>
            <person name="Mitreva M."/>
            <person name="Glasscock J."/>
            <person name="Wylie T."/>
            <person name="Wohldmann P."/>
            <person name="Thiru P."/>
            <person name="Nhan M.N."/>
            <person name="Pohl C.S."/>
            <person name="Smith S.M."/>
            <person name="Hou S."/>
            <person name="Nefedov M."/>
            <person name="de Jong P.J."/>
            <person name="Renfree M.B."/>
            <person name="Mardis E.R."/>
            <person name="Wilson R.K."/>
        </authorList>
    </citation>
    <scope>NUCLEOTIDE SEQUENCE [LARGE SCALE GENOMIC DNA]</scope>
    <source>
        <strain evidence="10 11">Glennie</strain>
    </source>
</reference>
<dbReference type="CDD" id="cd00185">
    <property type="entry name" value="TNFRSF"/>
    <property type="match status" value="1"/>
</dbReference>
<keyword evidence="2" id="KW-0964">Secreted</keyword>
<dbReference type="PROSITE" id="PS50050">
    <property type="entry name" value="TNFR_NGFR_2"/>
    <property type="match status" value="1"/>
</dbReference>
<dbReference type="Gene3D" id="2.10.50.10">
    <property type="entry name" value="Tumor Necrosis Factor Receptor, subunit A, domain 2"/>
    <property type="match status" value="2"/>
</dbReference>
<comment type="subcellular location">
    <subcellularLocation>
        <location evidence="1">Secreted</location>
    </subcellularLocation>
</comment>
<evidence type="ECO:0000256" key="5">
    <source>
        <dbReference type="ARBA" id="ARBA00022737"/>
    </source>
</evidence>
<keyword evidence="11" id="KW-1185">Reference proteome</keyword>
<dbReference type="GO" id="GO:0007165">
    <property type="term" value="P:signal transduction"/>
    <property type="evidence" value="ECO:0007669"/>
    <property type="project" value="InterPro"/>
</dbReference>
<feature type="domain" description="TNFR-Cys" evidence="9">
    <location>
        <begin position="129"/>
        <end position="170"/>
    </location>
</feature>
<dbReference type="PRINTS" id="PR01961">
    <property type="entry name" value="TNFACTORR11"/>
</dbReference>
<evidence type="ECO:0000256" key="4">
    <source>
        <dbReference type="ARBA" id="ARBA00022729"/>
    </source>
</evidence>
<evidence type="ECO:0000256" key="8">
    <source>
        <dbReference type="PROSITE-ProRule" id="PRU00206"/>
    </source>
</evidence>
<dbReference type="Ensembl" id="ENSOANT00000015486.2">
    <property type="protein sequence ID" value="ENSOANP00000015483.2"/>
    <property type="gene ID" value="ENSOANG00000009644.3"/>
</dbReference>
<evidence type="ECO:0000259" key="9">
    <source>
        <dbReference type="PROSITE" id="PS50050"/>
    </source>
</evidence>
<evidence type="ECO:0000256" key="1">
    <source>
        <dbReference type="ARBA" id="ARBA00004613"/>
    </source>
</evidence>
<dbReference type="GO" id="GO:0005615">
    <property type="term" value="C:extracellular space"/>
    <property type="evidence" value="ECO:0007669"/>
    <property type="project" value="Ensembl"/>
</dbReference>
<dbReference type="GeneTree" id="ENSGT00940000155167"/>
<dbReference type="InterPro" id="IPR022323">
    <property type="entry name" value="TNFR_11"/>
</dbReference>
<dbReference type="GO" id="GO:0045671">
    <property type="term" value="P:negative regulation of osteoclast differentiation"/>
    <property type="evidence" value="ECO:0007669"/>
    <property type="project" value="Ensembl"/>
</dbReference>
<dbReference type="SMART" id="SM00005">
    <property type="entry name" value="DEATH"/>
    <property type="match status" value="1"/>
</dbReference>
<dbReference type="SMART" id="SM00208">
    <property type="entry name" value="TNFR"/>
    <property type="match status" value="4"/>
</dbReference>
<feature type="disulfide bond" evidence="8">
    <location>
        <begin position="152"/>
        <end position="170"/>
    </location>
</feature>
<keyword evidence="6 8" id="KW-1015">Disulfide bond</keyword>
<dbReference type="GO" id="GO:0030198">
    <property type="term" value="P:extracellular matrix organization"/>
    <property type="evidence" value="ECO:0007669"/>
    <property type="project" value="Ensembl"/>
</dbReference>
<dbReference type="GO" id="GO:0043235">
    <property type="term" value="C:receptor complex"/>
    <property type="evidence" value="ECO:0007669"/>
    <property type="project" value="Ensembl"/>
</dbReference>
<dbReference type="Bgee" id="ENSOANG00000009644">
    <property type="expression patterns" value="Expressed in ovary and 7 other cell types or tissues"/>
</dbReference>
<sequence>MSETEKLCNGDNDEWAKKTSIPFWTPNTPTSVHCPKTTSSTVTLALSIPHTTLEDVFTRVPPGKSTGTLWSWKTLFLGISVKWTFQEIFPPKYLHYDPATARQLTCNQCPPGTFVKRHCSASRQTLCAPCPESHYAGEWHSDEECQYCNTVCKELQYVRQECNSTHNRLCECVKGRYLDLEFCLRHTVCAPGFGAVRPGTPESNTVCQRCPDGFFSNESSSQAPCRKHRNCAALGLQTISRGNASHDSVCAGDAEQTLKCGIDVTLCEEAFFRFAVPTKLTPNWPQDLVDSLPGTAVDAEDIERIRRGQGSQEQTFQLLKLWKLGNQDQDVVKKIEQDIDRCENTVLKHIGHPNLTFDQLLALMESLPGKKVTREDIEKTLTSCSPAEQILKLLSLWRIKNKGQDTLKGLMHGLKHLKRYHFPKAVIQSLRKTVKFLHSFTMYRLYQKLFLELVRSQVQSVKRSCL</sequence>
<dbReference type="Proteomes" id="UP000002279">
    <property type="component" value="Chromosome 4"/>
</dbReference>
<keyword evidence="5" id="KW-0677">Repeat</keyword>
<dbReference type="CDD" id="cd10581">
    <property type="entry name" value="TNFRSF11B"/>
    <property type="match status" value="1"/>
</dbReference>
<proteinExistence type="predicted"/>
<dbReference type="FunFam" id="2.10.50.10:FF:000014">
    <property type="entry name" value="Tumor necrosis factor receptor superfamily member 11B"/>
    <property type="match status" value="1"/>
</dbReference>
<dbReference type="InterPro" id="IPR011029">
    <property type="entry name" value="DEATH-like_dom_sf"/>
</dbReference>
<dbReference type="Gene3D" id="1.10.533.10">
    <property type="entry name" value="Death Domain, Fas"/>
    <property type="match status" value="1"/>
</dbReference>
<feature type="disulfide bond" evidence="8">
    <location>
        <begin position="130"/>
        <end position="145"/>
    </location>
</feature>
<organism evidence="10 11">
    <name type="scientific">Ornithorhynchus anatinus</name>
    <name type="common">Duckbill platypus</name>
    <dbReference type="NCBI Taxonomy" id="9258"/>
    <lineage>
        <taxon>Eukaryota</taxon>
        <taxon>Metazoa</taxon>
        <taxon>Chordata</taxon>
        <taxon>Craniata</taxon>
        <taxon>Vertebrata</taxon>
        <taxon>Euteleostomi</taxon>
        <taxon>Mammalia</taxon>
        <taxon>Monotremata</taxon>
        <taxon>Ornithorhynchidae</taxon>
        <taxon>Ornithorhynchus</taxon>
    </lineage>
</organism>
<dbReference type="GO" id="GO:0031012">
    <property type="term" value="C:extracellular matrix"/>
    <property type="evidence" value="ECO:0007669"/>
    <property type="project" value="Ensembl"/>
</dbReference>
<evidence type="ECO:0000313" key="11">
    <source>
        <dbReference type="Proteomes" id="UP000002279"/>
    </source>
</evidence>
<dbReference type="PANTHER" id="PTHR23097">
    <property type="entry name" value="TUMOR NECROSIS FACTOR RECEPTOR SUPERFAMILY MEMBER"/>
    <property type="match status" value="1"/>
</dbReference>
<name>F6Y9R5_ORNAN</name>
<evidence type="ECO:0000313" key="10">
    <source>
        <dbReference type="Ensembl" id="ENSOANP00000015483.2"/>
    </source>
</evidence>
<dbReference type="STRING" id="9258.ENSOANP00000015483"/>
<dbReference type="InterPro" id="IPR000488">
    <property type="entry name" value="Death_dom"/>
</dbReference>
<comment type="caution">
    <text evidence="8">Lacks conserved residue(s) required for the propagation of feature annotation.</text>
</comment>
<evidence type="ECO:0000256" key="7">
    <source>
        <dbReference type="ARBA" id="ARBA00023180"/>
    </source>
</evidence>
<dbReference type="InterPro" id="IPR017371">
    <property type="entry name" value="TNFR_11B"/>
</dbReference>
<reference evidence="10" key="3">
    <citation type="submission" date="2025-09" db="UniProtKB">
        <authorList>
            <consortium name="Ensembl"/>
        </authorList>
    </citation>
    <scope>IDENTIFICATION</scope>
    <source>
        <strain evidence="10">Glennie</strain>
    </source>
</reference>
<keyword evidence="3" id="KW-0053">Apoptosis</keyword>
<keyword evidence="4" id="KW-0732">Signal</keyword>
<dbReference type="Pfam" id="PF00020">
    <property type="entry name" value="TNFR_c6"/>
    <property type="match status" value="3"/>
</dbReference>